<dbReference type="PANTHER" id="PTHR45874">
    <property type="entry name" value="HOMEOBOX PROTEIN ABDOMINAL-B"/>
    <property type="match status" value="1"/>
</dbReference>
<dbReference type="CDD" id="cd00086">
    <property type="entry name" value="homeodomain"/>
    <property type="match status" value="1"/>
</dbReference>
<keyword evidence="3 6" id="KW-0238">DNA-binding</keyword>
<evidence type="ECO:0000256" key="5">
    <source>
        <dbReference type="ARBA" id="ARBA00023242"/>
    </source>
</evidence>
<keyword evidence="11" id="KW-1185">Reference proteome</keyword>
<feature type="DNA-binding region" description="Homeobox" evidence="6">
    <location>
        <begin position="237"/>
        <end position="280"/>
    </location>
</feature>
<reference evidence="10 11" key="1">
    <citation type="journal article" date="2010" name="Science">
        <title>Genomic comparison of the ants Camponotus floridanus and Harpegnathos saltator.</title>
        <authorList>
            <person name="Bonasio R."/>
            <person name="Zhang G."/>
            <person name="Ye C."/>
            <person name="Mutti N.S."/>
            <person name="Fang X."/>
            <person name="Qin N."/>
            <person name="Donahue G."/>
            <person name="Yang P."/>
            <person name="Li Q."/>
            <person name="Li C."/>
            <person name="Zhang P."/>
            <person name="Huang Z."/>
            <person name="Berger S.L."/>
            <person name="Reinberg D."/>
            <person name="Wang J."/>
            <person name="Liebig J."/>
        </authorList>
    </citation>
    <scope>NUCLEOTIDE SEQUENCE [LARGE SCALE GENOMIC DNA]</scope>
    <source>
        <strain evidence="11">C129</strain>
    </source>
</reference>
<dbReference type="SMART" id="SM00389">
    <property type="entry name" value="HOX"/>
    <property type="match status" value="1"/>
</dbReference>
<dbReference type="Pfam" id="PF00046">
    <property type="entry name" value="Homeodomain"/>
    <property type="match status" value="1"/>
</dbReference>
<dbReference type="GO" id="GO:0003677">
    <property type="term" value="F:DNA binding"/>
    <property type="evidence" value="ECO:0007669"/>
    <property type="project" value="UniProtKB-UniRule"/>
</dbReference>
<organism evidence="11">
    <name type="scientific">Camponotus floridanus</name>
    <name type="common">Florida carpenter ant</name>
    <dbReference type="NCBI Taxonomy" id="104421"/>
    <lineage>
        <taxon>Eukaryota</taxon>
        <taxon>Metazoa</taxon>
        <taxon>Ecdysozoa</taxon>
        <taxon>Arthropoda</taxon>
        <taxon>Hexapoda</taxon>
        <taxon>Insecta</taxon>
        <taxon>Pterygota</taxon>
        <taxon>Neoptera</taxon>
        <taxon>Endopterygota</taxon>
        <taxon>Hymenoptera</taxon>
        <taxon>Apocrita</taxon>
        <taxon>Aculeata</taxon>
        <taxon>Formicoidea</taxon>
        <taxon>Formicidae</taxon>
        <taxon>Formicinae</taxon>
        <taxon>Camponotus</taxon>
    </lineage>
</organism>
<comment type="subcellular location">
    <subcellularLocation>
        <location evidence="1 6 7">Nucleus</location>
    </subcellularLocation>
</comment>
<evidence type="ECO:0000256" key="6">
    <source>
        <dbReference type="PROSITE-ProRule" id="PRU00108"/>
    </source>
</evidence>
<evidence type="ECO:0000256" key="4">
    <source>
        <dbReference type="ARBA" id="ARBA00023155"/>
    </source>
</evidence>
<feature type="compositionally biased region" description="Polar residues" evidence="8">
    <location>
        <begin position="42"/>
        <end position="66"/>
    </location>
</feature>
<evidence type="ECO:0000259" key="9">
    <source>
        <dbReference type="PROSITE" id="PS50071"/>
    </source>
</evidence>
<dbReference type="InterPro" id="IPR017970">
    <property type="entry name" value="Homeobox_CS"/>
</dbReference>
<dbReference type="InterPro" id="IPR001356">
    <property type="entry name" value="HD"/>
</dbReference>
<accession>E2AHD1</accession>
<evidence type="ECO:0000256" key="8">
    <source>
        <dbReference type="SAM" id="MobiDB-lite"/>
    </source>
</evidence>
<evidence type="ECO:0000313" key="10">
    <source>
        <dbReference type="EMBL" id="EFN67248.1"/>
    </source>
</evidence>
<dbReference type="EMBL" id="GL439483">
    <property type="protein sequence ID" value="EFN67248.1"/>
    <property type="molecule type" value="Genomic_DNA"/>
</dbReference>
<comment type="similarity">
    <text evidence="2">Belongs to the Abd-B homeobox family.</text>
</comment>
<dbReference type="SUPFAM" id="SSF46689">
    <property type="entry name" value="Homeodomain-like"/>
    <property type="match status" value="1"/>
</dbReference>
<dbReference type="PROSITE" id="PS00027">
    <property type="entry name" value="HOMEOBOX_1"/>
    <property type="match status" value="1"/>
</dbReference>
<dbReference type="InParanoid" id="E2AHD1"/>
<feature type="region of interest" description="Disordered" evidence="8">
    <location>
        <begin position="195"/>
        <end position="219"/>
    </location>
</feature>
<evidence type="ECO:0000313" key="11">
    <source>
        <dbReference type="Proteomes" id="UP000000311"/>
    </source>
</evidence>
<dbReference type="Proteomes" id="UP000000311">
    <property type="component" value="Unassembled WGS sequence"/>
</dbReference>
<evidence type="ECO:0000256" key="1">
    <source>
        <dbReference type="ARBA" id="ARBA00004123"/>
    </source>
</evidence>
<dbReference type="AlphaFoldDB" id="E2AHD1"/>
<dbReference type="PRINTS" id="PR00024">
    <property type="entry name" value="HOMEOBOX"/>
</dbReference>
<proteinExistence type="inferred from homology"/>
<name>E2AHD1_CAMFO</name>
<dbReference type="OrthoDB" id="6159439at2759"/>
<dbReference type="PROSITE" id="PS50071">
    <property type="entry name" value="HOMEOBOX_2"/>
    <property type="match status" value="1"/>
</dbReference>
<dbReference type="Gene3D" id="1.10.10.60">
    <property type="entry name" value="Homeodomain-like"/>
    <property type="match status" value="1"/>
</dbReference>
<dbReference type="GO" id="GO:0005634">
    <property type="term" value="C:nucleus"/>
    <property type="evidence" value="ECO:0007669"/>
    <property type="project" value="UniProtKB-SubCell"/>
</dbReference>
<evidence type="ECO:0000256" key="2">
    <source>
        <dbReference type="ARBA" id="ARBA00006317"/>
    </source>
</evidence>
<dbReference type="InterPro" id="IPR020479">
    <property type="entry name" value="HD_metazoa"/>
</dbReference>
<protein>
    <submittedName>
        <fullName evidence="10">Homeobox protein mab-5</fullName>
    </submittedName>
</protein>
<dbReference type="InterPro" id="IPR046333">
    <property type="entry name" value="HXA10/ABDB-like"/>
</dbReference>
<feature type="region of interest" description="Disordered" evidence="8">
    <location>
        <begin position="36"/>
        <end position="66"/>
    </location>
</feature>
<gene>
    <name evidence="10" type="ORF">EAG_09122</name>
</gene>
<evidence type="ECO:0000256" key="7">
    <source>
        <dbReference type="RuleBase" id="RU000682"/>
    </source>
</evidence>
<keyword evidence="5 6" id="KW-0539">Nucleus</keyword>
<keyword evidence="4 6" id="KW-0371">Homeobox</keyword>
<sequence>MSNPNNYWENCLRKEDLSFTFQNESLQSFQQSIHDSLHHPPYQSTHPPTHTLNEPSYHTLQKPPSQQIPLNLFHPVQRFEEKSSILRTALTHDRKPPAANYYTNPDNYSPTISTNNLIVSRDWETFSSSSSSQISPIAENQFNAQEAYRQQQIPYEQNYTDHAGSCNTPISTSSRRLQSRMQALHLQNTYLQQETNCNNNNDNKPRNRHRDINNRHRFSPHESLPSFAWVNRTNELEKEFYTHQYVSKQRREELSQQLHLTERQIKIWFQNRRMKNKKLKSESQNDVSSSTTAINDSGIDMIQQAIQQEQKSNISQQLQSQPILQQFEGAYQDYFNMQSYQQDPLSLMQYHNNL</sequence>
<dbReference type="GO" id="GO:0000981">
    <property type="term" value="F:DNA-binding transcription factor activity, RNA polymerase II-specific"/>
    <property type="evidence" value="ECO:0007669"/>
    <property type="project" value="InterPro"/>
</dbReference>
<evidence type="ECO:0000256" key="3">
    <source>
        <dbReference type="ARBA" id="ARBA00023125"/>
    </source>
</evidence>
<feature type="domain" description="Homeobox" evidence="9">
    <location>
        <begin position="235"/>
        <end position="279"/>
    </location>
</feature>
<dbReference type="InterPro" id="IPR009057">
    <property type="entry name" value="Homeodomain-like_sf"/>
</dbReference>